<dbReference type="PANTHER" id="PTHR43308:SF5">
    <property type="entry name" value="S-LAYER PROTEIN _ PEPTIDOGLYCAN ENDO-BETA-N-ACETYLGLUCOSAMINIDASE"/>
    <property type="match status" value="1"/>
</dbReference>
<evidence type="ECO:0000259" key="3">
    <source>
        <dbReference type="PROSITE" id="PS51272"/>
    </source>
</evidence>
<dbReference type="eggNOG" id="COG3408">
    <property type="taxonomic scope" value="Bacteria"/>
</dbReference>
<gene>
    <name evidence="4" type="ordered locus">Dtox_3843</name>
</gene>
<dbReference type="InterPro" id="IPR051465">
    <property type="entry name" value="Cell_Envelope_Struct_Comp"/>
</dbReference>
<evidence type="ECO:0000256" key="2">
    <source>
        <dbReference type="SAM" id="SignalP"/>
    </source>
</evidence>
<evidence type="ECO:0000256" key="1">
    <source>
        <dbReference type="ARBA" id="ARBA00022737"/>
    </source>
</evidence>
<proteinExistence type="predicted"/>
<keyword evidence="2" id="KW-0732">Signal</keyword>
<dbReference type="KEGG" id="dae:Dtox_3843"/>
<feature type="chain" id="PRO_5002993488" evidence="2">
    <location>
        <begin position="24"/>
        <end position="375"/>
    </location>
</feature>
<feature type="domain" description="SLH" evidence="3">
    <location>
        <begin position="24"/>
        <end position="87"/>
    </location>
</feature>
<keyword evidence="1" id="KW-0677">Repeat</keyword>
<dbReference type="Proteomes" id="UP000002217">
    <property type="component" value="Chromosome"/>
</dbReference>
<dbReference type="Pfam" id="PF00395">
    <property type="entry name" value="SLH"/>
    <property type="match status" value="2"/>
</dbReference>
<reference evidence="4 5" key="1">
    <citation type="journal article" date="2009" name="Stand. Genomic Sci.">
        <title>Complete genome sequence of Desulfotomaculum acetoxidans type strain (5575).</title>
        <authorList>
            <person name="Spring S."/>
            <person name="Lapidus A."/>
            <person name="Schroder M."/>
            <person name="Gleim D."/>
            <person name="Sims D."/>
            <person name="Meincke L."/>
            <person name="Glavina Del Rio T."/>
            <person name="Tice H."/>
            <person name="Copeland A."/>
            <person name="Cheng J.F."/>
            <person name="Lucas S."/>
            <person name="Chen F."/>
            <person name="Nolan M."/>
            <person name="Bruce D."/>
            <person name="Goodwin L."/>
            <person name="Pitluck S."/>
            <person name="Ivanova N."/>
            <person name="Mavromatis K."/>
            <person name="Mikhailova N."/>
            <person name="Pati A."/>
            <person name="Chen A."/>
            <person name="Palaniappan K."/>
            <person name="Land M."/>
            <person name="Hauser L."/>
            <person name="Chang Y.J."/>
            <person name="Jeffries C.D."/>
            <person name="Chain P."/>
            <person name="Saunders E."/>
            <person name="Brettin T."/>
            <person name="Detter J.C."/>
            <person name="Goker M."/>
            <person name="Bristow J."/>
            <person name="Eisen J.A."/>
            <person name="Markowitz V."/>
            <person name="Hugenholtz P."/>
            <person name="Kyrpides N.C."/>
            <person name="Klenk H.P."/>
            <person name="Han C."/>
        </authorList>
    </citation>
    <scope>NUCLEOTIDE SEQUENCE [LARGE SCALE GENOMIC DNA]</scope>
    <source>
        <strain evidence="5">ATCC 49208 / DSM 771 / VKM B-1644</strain>
    </source>
</reference>
<feature type="signal peptide" evidence="2">
    <location>
        <begin position="1"/>
        <end position="23"/>
    </location>
</feature>
<name>C8VXF1_DESAS</name>
<keyword evidence="5" id="KW-1185">Reference proteome</keyword>
<feature type="domain" description="SLH" evidence="3">
    <location>
        <begin position="154"/>
        <end position="217"/>
    </location>
</feature>
<accession>C8VXF1</accession>
<organism evidence="4 5">
    <name type="scientific">Desulfofarcimen acetoxidans (strain ATCC 49208 / DSM 771 / KCTC 5769 / VKM B-1644 / 5575)</name>
    <name type="common">Desulfotomaculum acetoxidans</name>
    <dbReference type="NCBI Taxonomy" id="485916"/>
    <lineage>
        <taxon>Bacteria</taxon>
        <taxon>Bacillati</taxon>
        <taxon>Bacillota</taxon>
        <taxon>Clostridia</taxon>
        <taxon>Eubacteriales</taxon>
        <taxon>Peptococcaceae</taxon>
        <taxon>Desulfofarcimen</taxon>
    </lineage>
</organism>
<dbReference type="STRING" id="485916.Dtox_3843"/>
<dbReference type="HOGENOM" id="CLU_737176_0_0_9"/>
<dbReference type="RefSeq" id="WP_015759229.1">
    <property type="nucleotide sequence ID" value="NC_013216.1"/>
</dbReference>
<dbReference type="OrthoDB" id="2112962at2"/>
<dbReference type="PROSITE" id="PS51272">
    <property type="entry name" value="SLH"/>
    <property type="match status" value="3"/>
</dbReference>
<evidence type="ECO:0000313" key="4">
    <source>
        <dbReference type="EMBL" id="ACV64547.1"/>
    </source>
</evidence>
<dbReference type="InterPro" id="IPR001119">
    <property type="entry name" value="SLH_dom"/>
</dbReference>
<protein>
    <submittedName>
        <fullName evidence="4">S-layer domain protein</fullName>
    </submittedName>
</protein>
<feature type="domain" description="SLH" evidence="3">
    <location>
        <begin position="88"/>
        <end position="150"/>
    </location>
</feature>
<sequence>MKKMFILILLTVFVSAYGGKSFAQDSQFVDLSSEHWAHNIINTMVLHGYMLGYPDNSFKPEKAMSREEFAVLLVRCMGISPTSTDNSSFIDVPVEHWSARYIEAVKEYLPGYSLGNGTFNFQGTKPISREDVTAALVKAKGGVNSKQEDLDILKNNFKDYSSITDSLQPLIAAALSNELISGYPDGTFRPEQSLTRSQAAVLLYRAFCRTNSVIKNMISLGDITTINTSDQIFTQLSKQLNNSTSRAIIDGETYNFEVYVKNAAQNTEQLKDLIYVFVKSSAPFSFEAANKYHPEQVQEYMNKIKNMVNNYYPAYPLLIMTGFRKQYDEYEWVQTRSLFEDTDYQITKDENSKSHLVDKFFSGVLYINGKAIESF</sequence>
<dbReference type="EMBL" id="CP001720">
    <property type="protein sequence ID" value="ACV64547.1"/>
    <property type="molecule type" value="Genomic_DNA"/>
</dbReference>
<dbReference type="AlphaFoldDB" id="C8VXF1"/>
<evidence type="ECO:0000313" key="5">
    <source>
        <dbReference type="Proteomes" id="UP000002217"/>
    </source>
</evidence>
<dbReference type="PANTHER" id="PTHR43308">
    <property type="entry name" value="OUTER MEMBRANE PROTEIN ALPHA-RELATED"/>
    <property type="match status" value="1"/>
</dbReference>